<dbReference type="AlphaFoldDB" id="A0A494TCH7"/>
<reference evidence="2 3" key="1">
    <citation type="submission" date="2018-09" db="EMBL/GenBank/DDBJ databases">
        <title>Sphingomonas peninsula sp. nov., isolated from fildes peninsula, Antarctic soil.</title>
        <authorList>
            <person name="Yingchao G."/>
        </authorList>
    </citation>
    <scope>NUCLEOTIDE SEQUENCE [LARGE SCALE GENOMIC DNA]</scope>
    <source>
        <strain evidence="2 3">YZ-8</strain>
    </source>
</reference>
<evidence type="ECO:0000256" key="1">
    <source>
        <dbReference type="SAM" id="SignalP"/>
    </source>
</evidence>
<sequence length="157" mass="16772">MKPSASIASVLLLLAAVPAAAHEGTRAPKVEGALSWDVLAQTQAIEWQDEVSGRAYLRPGFSPDANALDGTQVTISGFPMQLEEGSKHRKFLIFAQAPDCLFHMNSGPNGFVEVEVAKPLAIGDKPMLLAGRFELVKADRGGVFYRLVGAAPVSIRE</sequence>
<accession>A0A494TCH7</accession>
<dbReference type="OrthoDB" id="7209822at2"/>
<keyword evidence="3" id="KW-1185">Reference proteome</keyword>
<gene>
    <name evidence="2" type="ORF">D3Y57_14095</name>
</gene>
<evidence type="ECO:0000313" key="2">
    <source>
        <dbReference type="EMBL" id="AYJ86870.1"/>
    </source>
</evidence>
<keyword evidence="1" id="KW-0732">Signal</keyword>
<name>A0A494TCH7_SPHPE</name>
<feature type="signal peptide" evidence="1">
    <location>
        <begin position="1"/>
        <end position="21"/>
    </location>
</feature>
<dbReference type="RefSeq" id="WP_121153587.1">
    <property type="nucleotide sequence ID" value="NZ_CP032829.1"/>
</dbReference>
<dbReference type="EMBL" id="CP032829">
    <property type="protein sequence ID" value="AYJ86870.1"/>
    <property type="molecule type" value="Genomic_DNA"/>
</dbReference>
<evidence type="ECO:0000313" key="3">
    <source>
        <dbReference type="Proteomes" id="UP000276254"/>
    </source>
</evidence>
<organism evidence="2 3">
    <name type="scientific">Sphingomonas paeninsulae</name>
    <dbReference type="NCBI Taxonomy" id="2319844"/>
    <lineage>
        <taxon>Bacteria</taxon>
        <taxon>Pseudomonadati</taxon>
        <taxon>Pseudomonadota</taxon>
        <taxon>Alphaproteobacteria</taxon>
        <taxon>Sphingomonadales</taxon>
        <taxon>Sphingomonadaceae</taxon>
        <taxon>Sphingomonas</taxon>
    </lineage>
</organism>
<protein>
    <recommendedName>
        <fullName evidence="4">DUF3299 domain-containing protein</fullName>
    </recommendedName>
</protein>
<dbReference type="Gene3D" id="2.40.50.870">
    <property type="entry name" value="Protein of unknown function (DUF3299)"/>
    <property type="match status" value="1"/>
</dbReference>
<evidence type="ECO:0008006" key="4">
    <source>
        <dbReference type="Google" id="ProtNLM"/>
    </source>
</evidence>
<proteinExistence type="predicted"/>
<dbReference type="Proteomes" id="UP000276254">
    <property type="component" value="Chromosome"/>
</dbReference>
<feature type="chain" id="PRO_5019795000" description="DUF3299 domain-containing protein" evidence="1">
    <location>
        <begin position="22"/>
        <end position="157"/>
    </location>
</feature>
<dbReference type="KEGG" id="spha:D3Y57_14095"/>